<dbReference type="Gene3D" id="3.40.50.11240">
    <property type="entry name" value="Ethanolamine ammonia-lyase light chain (EutC)"/>
    <property type="match status" value="1"/>
</dbReference>
<organism evidence="1 2">
    <name type="scientific">Sorangium cellulosum</name>
    <name type="common">Polyangium cellulosum</name>
    <dbReference type="NCBI Taxonomy" id="56"/>
    <lineage>
        <taxon>Bacteria</taxon>
        <taxon>Pseudomonadati</taxon>
        <taxon>Myxococcota</taxon>
        <taxon>Polyangia</taxon>
        <taxon>Polyangiales</taxon>
        <taxon>Polyangiaceae</taxon>
        <taxon>Sorangium</taxon>
    </lineage>
</organism>
<dbReference type="PANTHER" id="PTHR39329:SF1">
    <property type="entry name" value="ETHANOLAMINE AMMONIA-LYASE LARGE SUBUNIT"/>
    <property type="match status" value="1"/>
</dbReference>
<dbReference type="Pfam" id="PF06751">
    <property type="entry name" value="EutB"/>
    <property type="match status" value="1"/>
</dbReference>
<accession>A0A150U3B3</accession>
<evidence type="ECO:0000313" key="2">
    <source>
        <dbReference type="Proteomes" id="UP000075502"/>
    </source>
</evidence>
<dbReference type="Gene3D" id="1.10.220.70">
    <property type="entry name" value="lyase"/>
    <property type="match status" value="1"/>
</dbReference>
<dbReference type="AlphaFoldDB" id="A0A150U3B3"/>
<name>A0A150U3B3_SORCE</name>
<dbReference type="InterPro" id="IPR044941">
    <property type="entry name" value="EutB_N_sf"/>
</dbReference>
<dbReference type="EMBL" id="JEME01000027">
    <property type="protein sequence ID" value="KYG11443.1"/>
    <property type="molecule type" value="Genomic_DNA"/>
</dbReference>
<keyword evidence="1" id="KW-0456">Lyase</keyword>
<sequence length="741" mass="78089">MIPLDRIEVPRVRPDARYAARLPGHDASFRGLKRLLGAADASKAGDRKAGLAAPSEAAREAARELLGELTLEHLHDHPLTDERGEVDAVMRVNYDIDRDAFARIASLRLGELKDALLRAPGPEAARLGRALTGVMAAALAKLCDVHELIYIARKISRPTRARTRLGAPGTLASRLQPNHPTDDPRGIALLTYWGLSVGAGDALLGVNPASGTVEATAAILRHLDRIRRATGVPTQICCLSHLKVQLAALDQGAPVEILFQSLAGTEACCVTEFDVTVDLIDEGYRRMAARGPLAGQAEQFMYFETGQGSELTYGKHDGIDMATAEALCYGLARRWDPFMVNNVTGFIGPETHVDDREMILANLQDHFMGKLLGAPMGMAPCYTLHAHVTLEGQQMATQLLAAAGASYYMDVCLNTDRMLAYFDTSGHDVQTLRELHGRAPGGEFLAWALDRGILGRAADGQGDGQGEGQGPAGAITRGPRFGDVRQFCPDEAALAALVAATPAAYGFATAGPRPASAVSRRARLDQAVARAALESALREDELARVAAFRVLTTMAGSKDEHLGSADAGARLSPESAARLAPEGAQVQIVVSDGLSAEAVHHNLPALLPVLLDGLGARGVTVGRPLLARHGRVKLAEAVAEGLGARLVVMLLGERPGSGELASRSLSAYLTYRLAPGVDQEAAAAFSGNPAIGFEYTVIANIHAGGLPAAEAGGALAEKVAQVLARRAAGNRLEALLARDAA</sequence>
<dbReference type="InterPro" id="IPR013785">
    <property type="entry name" value="Aldolase_TIM"/>
</dbReference>
<dbReference type="GO" id="GO:0009350">
    <property type="term" value="C:ethanolamine ammonia-lyase complex"/>
    <property type="evidence" value="ECO:0007669"/>
    <property type="project" value="TreeGrafter"/>
</dbReference>
<dbReference type="InterPro" id="IPR009246">
    <property type="entry name" value="EutC"/>
</dbReference>
<dbReference type="PANTHER" id="PTHR39329">
    <property type="entry name" value="ETHANOLAMINE AMMONIA-LYASE HEAVY CHAIN"/>
    <property type="match status" value="1"/>
</dbReference>
<dbReference type="Proteomes" id="UP000075502">
    <property type="component" value="Unassembled WGS sequence"/>
</dbReference>
<proteinExistence type="predicted"/>
<dbReference type="Pfam" id="PF05985">
    <property type="entry name" value="EutC"/>
    <property type="match status" value="1"/>
</dbReference>
<evidence type="ECO:0000313" key="1">
    <source>
        <dbReference type="EMBL" id="KYG11443.1"/>
    </source>
</evidence>
<dbReference type="Gene3D" id="3.20.20.70">
    <property type="entry name" value="Aldolase class I"/>
    <property type="match status" value="1"/>
</dbReference>
<dbReference type="GO" id="GO:0006520">
    <property type="term" value="P:amino acid metabolic process"/>
    <property type="evidence" value="ECO:0007669"/>
    <property type="project" value="InterPro"/>
</dbReference>
<dbReference type="GO" id="GO:0046336">
    <property type="term" value="P:ethanolamine catabolic process"/>
    <property type="evidence" value="ECO:0007669"/>
    <property type="project" value="TreeGrafter"/>
</dbReference>
<dbReference type="InterPro" id="IPR044939">
    <property type="entry name" value="EutB_dom_2_sf"/>
</dbReference>
<dbReference type="InterPro" id="IPR042251">
    <property type="entry name" value="EutC_C"/>
</dbReference>
<dbReference type="Gene3D" id="2.30.170.30">
    <property type="entry name" value="ethanolamine ammonia-lyase heavy chain domain like"/>
    <property type="match status" value="1"/>
</dbReference>
<comment type="caution">
    <text evidence="1">The sequence shown here is derived from an EMBL/GenBank/DDBJ whole genome shotgun (WGS) entry which is preliminary data.</text>
</comment>
<dbReference type="GO" id="GO:0005829">
    <property type="term" value="C:cytosol"/>
    <property type="evidence" value="ECO:0007669"/>
    <property type="project" value="TreeGrafter"/>
</dbReference>
<dbReference type="InterPro" id="IPR010628">
    <property type="entry name" value="EutB"/>
</dbReference>
<dbReference type="GO" id="GO:0008851">
    <property type="term" value="F:ethanolamine ammonia-lyase activity"/>
    <property type="evidence" value="ECO:0007669"/>
    <property type="project" value="InterPro"/>
</dbReference>
<gene>
    <name evidence="1" type="ORF">BE21_00880</name>
</gene>
<reference evidence="1 2" key="1">
    <citation type="submission" date="2014-02" db="EMBL/GenBank/DDBJ databases">
        <title>The small core and large imbalanced accessory genome model reveals a collaborative survival strategy of Sorangium cellulosum strains in nature.</title>
        <authorList>
            <person name="Han K."/>
            <person name="Peng R."/>
            <person name="Blom J."/>
            <person name="Li Y.-Z."/>
        </authorList>
    </citation>
    <scope>NUCLEOTIDE SEQUENCE [LARGE SCALE GENOMIC DNA]</scope>
    <source>
        <strain evidence="1 2">So0007-03</strain>
    </source>
</reference>
<protein>
    <submittedName>
        <fullName evidence="1">Ethanolamine ammonia-lyase</fullName>
    </submittedName>
</protein>